<comment type="caution">
    <text evidence="2">Lacks conserved residue(s) required for the propagation of feature annotation.</text>
</comment>
<evidence type="ECO:0000256" key="1">
    <source>
        <dbReference type="ARBA" id="ARBA00023157"/>
    </source>
</evidence>
<gene>
    <name evidence="4" type="ORF">GCK32_018430</name>
</gene>
<dbReference type="AlphaFoldDB" id="A0AAN8FT59"/>
<dbReference type="PROSITE" id="PS50923">
    <property type="entry name" value="SUSHI"/>
    <property type="match status" value="1"/>
</dbReference>
<dbReference type="Proteomes" id="UP001331761">
    <property type="component" value="Unassembled WGS sequence"/>
</dbReference>
<dbReference type="SMART" id="SM00032">
    <property type="entry name" value="CCP"/>
    <property type="match status" value="1"/>
</dbReference>
<protein>
    <recommendedName>
        <fullName evidence="3">Sushi domain-containing protein</fullName>
    </recommendedName>
</protein>
<feature type="domain" description="Sushi" evidence="3">
    <location>
        <begin position="30"/>
        <end position="91"/>
    </location>
</feature>
<proteinExistence type="predicted"/>
<name>A0AAN8FT59_TRICO</name>
<dbReference type="Pfam" id="PF00084">
    <property type="entry name" value="Sushi"/>
    <property type="match status" value="1"/>
</dbReference>
<comment type="caution">
    <text evidence="4">The sequence shown here is derived from an EMBL/GenBank/DDBJ whole genome shotgun (WGS) entry which is preliminary data.</text>
</comment>
<dbReference type="InterPro" id="IPR000436">
    <property type="entry name" value="Sushi_SCR_CCP_dom"/>
</dbReference>
<feature type="non-terminal residue" evidence="4">
    <location>
        <position position="105"/>
    </location>
</feature>
<organism evidence="4 5">
    <name type="scientific">Trichostrongylus colubriformis</name>
    <name type="common">Black scour worm</name>
    <dbReference type="NCBI Taxonomy" id="6319"/>
    <lineage>
        <taxon>Eukaryota</taxon>
        <taxon>Metazoa</taxon>
        <taxon>Ecdysozoa</taxon>
        <taxon>Nematoda</taxon>
        <taxon>Chromadorea</taxon>
        <taxon>Rhabditida</taxon>
        <taxon>Rhabditina</taxon>
        <taxon>Rhabditomorpha</taxon>
        <taxon>Strongyloidea</taxon>
        <taxon>Trichostrongylidae</taxon>
        <taxon>Trichostrongylus</taxon>
    </lineage>
</organism>
<keyword evidence="1" id="KW-1015">Disulfide bond</keyword>
<evidence type="ECO:0000256" key="2">
    <source>
        <dbReference type="PROSITE-ProRule" id="PRU00302"/>
    </source>
</evidence>
<evidence type="ECO:0000313" key="4">
    <source>
        <dbReference type="EMBL" id="KAK5969653.1"/>
    </source>
</evidence>
<reference evidence="4 5" key="1">
    <citation type="submission" date="2019-10" db="EMBL/GenBank/DDBJ databases">
        <title>Assembly and Annotation for the nematode Trichostrongylus colubriformis.</title>
        <authorList>
            <person name="Martin J."/>
        </authorList>
    </citation>
    <scope>NUCLEOTIDE SEQUENCE [LARGE SCALE GENOMIC DNA]</scope>
    <source>
        <strain evidence="4">G859</strain>
        <tissue evidence="4">Whole worm</tissue>
    </source>
</reference>
<keyword evidence="5" id="KW-1185">Reference proteome</keyword>
<dbReference type="CDD" id="cd00033">
    <property type="entry name" value="CCP"/>
    <property type="match status" value="1"/>
</dbReference>
<dbReference type="Gene3D" id="2.10.70.10">
    <property type="entry name" value="Complement Module, domain 1"/>
    <property type="match status" value="1"/>
</dbReference>
<accession>A0AAN8FT59</accession>
<sequence length="105" mass="11181">MRSSFAYAKWYNATQCMFSRKKRQAGLTGPSCPPVNVPGGTAMYMQANNAVPYSAGTTVFLMCNISYTPQGSLSALCQNGSWTPPLGTCLPSSQNGSNLITGQPF</sequence>
<keyword evidence="2" id="KW-0768">Sushi</keyword>
<evidence type="ECO:0000313" key="5">
    <source>
        <dbReference type="Proteomes" id="UP001331761"/>
    </source>
</evidence>
<evidence type="ECO:0000259" key="3">
    <source>
        <dbReference type="PROSITE" id="PS50923"/>
    </source>
</evidence>
<dbReference type="InterPro" id="IPR035976">
    <property type="entry name" value="Sushi/SCR/CCP_sf"/>
</dbReference>
<dbReference type="SUPFAM" id="SSF57535">
    <property type="entry name" value="Complement control module/SCR domain"/>
    <property type="match status" value="1"/>
</dbReference>
<dbReference type="EMBL" id="WIXE01019919">
    <property type="protein sequence ID" value="KAK5969653.1"/>
    <property type="molecule type" value="Genomic_DNA"/>
</dbReference>